<reference evidence="3" key="1">
    <citation type="submission" date="2020-05" db="UniProtKB">
        <authorList>
            <consortium name="EnsemblMetazoa"/>
        </authorList>
    </citation>
    <scope>IDENTIFICATION</scope>
    <source>
        <strain evidence="3">BB02</strain>
    </source>
</reference>
<proteinExistence type="predicted"/>
<feature type="domain" description="Hemimethylated DNA-binding" evidence="2">
    <location>
        <begin position="122"/>
        <end position="223"/>
    </location>
</feature>
<dbReference type="InterPro" id="IPR036623">
    <property type="entry name" value="Hemimethylated_DNA-bd_sf"/>
</dbReference>
<accession>A0A2C9LWI3</accession>
<evidence type="ECO:0000313" key="3">
    <source>
        <dbReference type="EnsemblMetazoa" id="BGLB035769-PA"/>
    </source>
</evidence>
<sequence length="233" mass="27408">MPFPDVGQRGGLLYIVLVLAIPLQYYISNTLYVPSGQREAVFKRLMKSLTNIHYNYLSFSSWHRWCSNVWQKVGSWSTSHKTFFTFDTDEMGESPAFDVIQFKHPQGHFGTSTNIRSPRPSEVKYKVGQVVKHKIWGYRGVIIGWDPIAKAPEDWLNQMHPADKRHWRKMPNYSLLVDVRDRPEPQMTYVPQENIELLTDTEIQHPNLQNYFDSFDGVKYIMRPALTYFYPRD</sequence>
<dbReference type="OrthoDB" id="28868at2759"/>
<gene>
    <name evidence="3" type="primary">106080046</name>
</gene>
<dbReference type="NCBIfam" id="TIGR02097">
    <property type="entry name" value="yccV"/>
    <property type="match status" value="1"/>
</dbReference>
<evidence type="ECO:0000256" key="1">
    <source>
        <dbReference type="SAM" id="Phobius"/>
    </source>
</evidence>
<organism evidence="3 4">
    <name type="scientific">Biomphalaria glabrata</name>
    <name type="common">Bloodfluke planorb</name>
    <name type="synonym">Freshwater snail</name>
    <dbReference type="NCBI Taxonomy" id="6526"/>
    <lineage>
        <taxon>Eukaryota</taxon>
        <taxon>Metazoa</taxon>
        <taxon>Spiralia</taxon>
        <taxon>Lophotrochozoa</taxon>
        <taxon>Mollusca</taxon>
        <taxon>Gastropoda</taxon>
        <taxon>Heterobranchia</taxon>
        <taxon>Euthyneura</taxon>
        <taxon>Panpulmonata</taxon>
        <taxon>Hygrophila</taxon>
        <taxon>Lymnaeoidea</taxon>
        <taxon>Planorbidae</taxon>
        <taxon>Biomphalaria</taxon>
    </lineage>
</organism>
<dbReference type="VEuPathDB" id="VectorBase:BGLB035769"/>
<keyword evidence="1" id="KW-1133">Transmembrane helix</keyword>
<dbReference type="InterPro" id="IPR053189">
    <property type="entry name" value="Clp_protease_adapter_ClpF"/>
</dbReference>
<dbReference type="PANTHER" id="PTHR48439:SF1">
    <property type="entry name" value="HEMIMETHYLATED DNA-BINDING DOMAIN-CONTAINING PROTEIN"/>
    <property type="match status" value="1"/>
</dbReference>
<feature type="transmembrane region" description="Helical" evidence="1">
    <location>
        <begin position="12"/>
        <end position="34"/>
    </location>
</feature>
<keyword evidence="1" id="KW-0812">Transmembrane</keyword>
<dbReference type="InterPro" id="IPR011722">
    <property type="entry name" value="Hemimethylated_DNA-bd_dom"/>
</dbReference>
<dbReference type="EnsemblMetazoa" id="BGLB035769-RB">
    <property type="protein sequence ID" value="BGLB035769-PB"/>
    <property type="gene ID" value="BGLB035769"/>
</dbReference>
<dbReference type="KEGG" id="bgt:106080046"/>
<dbReference type="SUPFAM" id="SSF141255">
    <property type="entry name" value="YccV-like"/>
    <property type="match status" value="1"/>
</dbReference>
<dbReference type="PANTHER" id="PTHR48439">
    <property type="entry name" value="HEMIMETHYLATED DNA-BINDING DOMAIN-CONTAINING PROTEIN"/>
    <property type="match status" value="1"/>
</dbReference>
<dbReference type="GO" id="GO:0003677">
    <property type="term" value="F:DNA binding"/>
    <property type="evidence" value="ECO:0007669"/>
    <property type="project" value="InterPro"/>
</dbReference>
<keyword evidence="1" id="KW-0472">Membrane</keyword>
<dbReference type="RefSeq" id="XP_013096792.2">
    <property type="nucleotide sequence ID" value="XM_013241338.2"/>
</dbReference>
<evidence type="ECO:0000259" key="2">
    <source>
        <dbReference type="SMART" id="SM00992"/>
    </source>
</evidence>
<dbReference type="SMART" id="SM00992">
    <property type="entry name" value="YccV-like"/>
    <property type="match status" value="1"/>
</dbReference>
<evidence type="ECO:0000313" key="4">
    <source>
        <dbReference type="Proteomes" id="UP000076420"/>
    </source>
</evidence>
<dbReference type="Proteomes" id="UP000076420">
    <property type="component" value="Unassembled WGS sequence"/>
</dbReference>
<dbReference type="AlphaFoldDB" id="A0A2C9LWI3"/>
<protein>
    <recommendedName>
        <fullName evidence="2">Hemimethylated DNA-binding domain-containing protein</fullName>
    </recommendedName>
</protein>
<dbReference type="EnsemblMetazoa" id="BGLB035769-RA">
    <property type="protein sequence ID" value="BGLB035769-PA"/>
    <property type="gene ID" value="BGLB035769"/>
</dbReference>
<dbReference type="VEuPathDB" id="VectorBase:BGLAX_036511"/>
<dbReference type="Gene3D" id="2.30.30.390">
    <property type="entry name" value="Hemimethylated DNA-binding domain"/>
    <property type="match status" value="1"/>
</dbReference>
<dbReference type="Pfam" id="PF08755">
    <property type="entry name" value="YccV-like"/>
    <property type="match status" value="1"/>
</dbReference>
<name>A0A2C9LWI3_BIOGL</name>